<dbReference type="RefSeq" id="WP_096993132.1">
    <property type="nucleotide sequence ID" value="NZ_JBHSII010000006.1"/>
</dbReference>
<organism evidence="2 3">
    <name type="scientific">Vibrio thalassae</name>
    <dbReference type="NCBI Taxonomy" id="1243014"/>
    <lineage>
        <taxon>Bacteria</taxon>
        <taxon>Pseudomonadati</taxon>
        <taxon>Pseudomonadota</taxon>
        <taxon>Gammaproteobacteria</taxon>
        <taxon>Vibrionales</taxon>
        <taxon>Vibrionaceae</taxon>
        <taxon>Vibrio</taxon>
    </lineage>
</organism>
<sequence>MAKNKSTPKPLISGSEYSKRGVTRKKTKPLGGWGSSKAANQDRKNGAKMAEIEAYAKKHKITITQAMVELME</sequence>
<accession>A0A240EH95</accession>
<keyword evidence="3" id="KW-1185">Reference proteome</keyword>
<dbReference type="AlphaFoldDB" id="A0A240EH95"/>
<dbReference type="Proteomes" id="UP000219336">
    <property type="component" value="Unassembled WGS sequence"/>
</dbReference>
<proteinExistence type="predicted"/>
<evidence type="ECO:0000256" key="1">
    <source>
        <dbReference type="SAM" id="MobiDB-lite"/>
    </source>
</evidence>
<feature type="region of interest" description="Disordered" evidence="1">
    <location>
        <begin position="1"/>
        <end position="46"/>
    </location>
</feature>
<protein>
    <submittedName>
        <fullName evidence="2">Uncharacterized protein</fullName>
    </submittedName>
</protein>
<evidence type="ECO:0000313" key="3">
    <source>
        <dbReference type="Proteomes" id="UP000219336"/>
    </source>
</evidence>
<name>A0A240EH95_9VIBR</name>
<gene>
    <name evidence="2" type="ORF">VTH8203_01521</name>
</gene>
<dbReference type="OrthoDB" id="6923672at2"/>
<evidence type="ECO:0000313" key="2">
    <source>
        <dbReference type="EMBL" id="SNX47906.1"/>
    </source>
</evidence>
<reference evidence="3" key="1">
    <citation type="submission" date="2016-06" db="EMBL/GenBank/DDBJ databases">
        <authorList>
            <person name="Rodrigo-Torres L."/>
            <person name="Arahal R.D."/>
            <person name="Lucena T."/>
        </authorList>
    </citation>
    <scope>NUCLEOTIDE SEQUENCE [LARGE SCALE GENOMIC DNA]</scope>
    <source>
        <strain evidence="3">CECT8203</strain>
    </source>
</reference>
<dbReference type="EMBL" id="OANU01000015">
    <property type="protein sequence ID" value="SNX47906.1"/>
    <property type="molecule type" value="Genomic_DNA"/>
</dbReference>